<dbReference type="Gene3D" id="3.40.50.2000">
    <property type="entry name" value="Glycogen Phosphorylase B"/>
    <property type="match status" value="2"/>
</dbReference>
<reference evidence="2 3" key="1">
    <citation type="journal article" date="2017" name="Int. J. Syst. Evol. Microbiol.">
        <title>Mucilaginibacterpsychrotolerans sp. nov., isolated from peatlands.</title>
        <authorList>
            <person name="Deng Y."/>
            <person name="Shen L."/>
            <person name="Xu B."/>
            <person name="Liu Y."/>
            <person name="Gu Z."/>
            <person name="Liu H."/>
            <person name="Zhou Y."/>
        </authorList>
    </citation>
    <scope>NUCLEOTIDE SEQUENCE [LARGE SCALE GENOMIC DNA]</scope>
    <source>
        <strain evidence="2 3">NH7-4</strain>
    </source>
</reference>
<dbReference type="InterPro" id="IPR052182">
    <property type="entry name" value="Glycogen/Maltodextrin_Phosph"/>
</dbReference>
<name>A0A4Y8SG17_9SPHI</name>
<dbReference type="Pfam" id="PF00343">
    <property type="entry name" value="Phosphorylase"/>
    <property type="match status" value="1"/>
</dbReference>
<dbReference type="PANTHER" id="PTHR42655:SF1">
    <property type="entry name" value="GLYCOGEN PHOSPHORYLASE"/>
    <property type="match status" value="1"/>
</dbReference>
<dbReference type="SUPFAM" id="SSF53756">
    <property type="entry name" value="UDP-Glycosyltransferase/glycogen phosphorylase"/>
    <property type="match status" value="1"/>
</dbReference>
<comment type="similarity">
    <text evidence="1">Belongs to the glycogen phosphorylase family.</text>
</comment>
<dbReference type="InterPro" id="IPR000811">
    <property type="entry name" value="Glyco_trans_35"/>
</dbReference>
<evidence type="ECO:0000313" key="2">
    <source>
        <dbReference type="EMBL" id="TFF37497.1"/>
    </source>
</evidence>
<accession>A0A4Y8SG17</accession>
<dbReference type="RefSeq" id="WP_133230982.1">
    <property type="nucleotide sequence ID" value="NZ_SOZE01000010.1"/>
</dbReference>
<dbReference type="GO" id="GO:0005975">
    <property type="term" value="P:carbohydrate metabolic process"/>
    <property type="evidence" value="ECO:0007669"/>
    <property type="project" value="InterPro"/>
</dbReference>
<dbReference type="AlphaFoldDB" id="A0A4Y8SG17"/>
<gene>
    <name evidence="2" type="primary">glgP</name>
    <name evidence="2" type="ORF">E2R66_11875</name>
</gene>
<organism evidence="2 3">
    <name type="scientific">Mucilaginibacter psychrotolerans</name>
    <dbReference type="NCBI Taxonomy" id="1524096"/>
    <lineage>
        <taxon>Bacteria</taxon>
        <taxon>Pseudomonadati</taxon>
        <taxon>Bacteroidota</taxon>
        <taxon>Sphingobacteriia</taxon>
        <taxon>Sphingobacteriales</taxon>
        <taxon>Sphingobacteriaceae</taxon>
        <taxon>Mucilaginibacter</taxon>
    </lineage>
</organism>
<dbReference type="GO" id="GO:0008184">
    <property type="term" value="F:glycogen phosphorylase activity"/>
    <property type="evidence" value="ECO:0007669"/>
    <property type="project" value="InterPro"/>
</dbReference>
<evidence type="ECO:0000256" key="1">
    <source>
        <dbReference type="ARBA" id="ARBA00006047"/>
    </source>
</evidence>
<evidence type="ECO:0000313" key="3">
    <source>
        <dbReference type="Proteomes" id="UP000297540"/>
    </source>
</evidence>
<sequence length="564" mass="63846">MAISRKDLFGYTPDPAYALPVAYFSMEFAIDQALKIYSGGLGFLSGSHLRSAFELKQNLIGIGILWKYGYYDQQRDRNGFMKPGFVEKEYSFLQDTGILFTITVHNAPVQVRAFLLRPETFGTAPLFLLSTDIPENDEESRSITHCLYDANEATRIAQSMVLGIGGGMLLDLLELTPAIYHLNEGHGVALNFYLYEKHKTLAEVRKRVVFTTHTPETAGNEEHSFELLGEMSFFYHLSIQEVRSLLKMETFNYTLAALKFARKANGVSKLHGEIARKMWAGYEGVCEITSITNAQNKNYWVDEVIGQAIAQNDRPAFNSRKTALKKQLFKIVADQCGMLFDERKLTIVWARRFAGYKRADLMMQDWDRFLKLIGNTQYPVQVIWAGKPYPEDAEGIALFNQIIGKARPLANCAVLIGYELALSASLKKGADVWLNNPRMYHEASGTSGMTAAMNGAVNLSMPDGWVPEFARDGENCFLIPTAIKEQPVEQMDRDENSNLMATLEKTVLPAYYTKPDQWFNMVKQAAADVDPAFESARMVRQYYELMYKTVLPEETKEQMQLAFE</sequence>
<dbReference type="InterPro" id="IPR011834">
    <property type="entry name" value="Agluc_phsphrylas"/>
</dbReference>
<protein>
    <submittedName>
        <fullName evidence="2">Alpha-glucan family phosphorylase</fullName>
    </submittedName>
</protein>
<dbReference type="PANTHER" id="PTHR42655">
    <property type="entry name" value="GLYCOGEN PHOSPHORYLASE"/>
    <property type="match status" value="1"/>
</dbReference>
<dbReference type="NCBIfam" id="TIGR02094">
    <property type="entry name" value="more_P_ylases"/>
    <property type="match status" value="2"/>
</dbReference>
<dbReference type="GO" id="GO:0030170">
    <property type="term" value="F:pyridoxal phosphate binding"/>
    <property type="evidence" value="ECO:0007669"/>
    <property type="project" value="InterPro"/>
</dbReference>
<dbReference type="Proteomes" id="UP000297540">
    <property type="component" value="Unassembled WGS sequence"/>
</dbReference>
<proteinExistence type="inferred from homology"/>
<dbReference type="OrthoDB" id="9760804at2"/>
<keyword evidence="3" id="KW-1185">Reference proteome</keyword>
<dbReference type="EMBL" id="SOZE01000010">
    <property type="protein sequence ID" value="TFF37497.1"/>
    <property type="molecule type" value="Genomic_DNA"/>
</dbReference>
<comment type="caution">
    <text evidence="2">The sequence shown here is derived from an EMBL/GenBank/DDBJ whole genome shotgun (WGS) entry which is preliminary data.</text>
</comment>